<accession>A0AC61U8I9</accession>
<evidence type="ECO:0000313" key="2">
    <source>
        <dbReference type="Proteomes" id="UP001059663"/>
    </source>
</evidence>
<name>A0AC61U8I9_9MICO</name>
<proteinExistence type="predicted"/>
<gene>
    <name evidence="1" type="ORF">LP422_13315</name>
</gene>
<evidence type="ECO:0000313" key="1">
    <source>
        <dbReference type="EMBL" id="UUZ46351.1"/>
    </source>
</evidence>
<reference evidence="1" key="1">
    <citation type="submission" date="2021-11" db="EMBL/GenBank/DDBJ databases">
        <title>Study of the species diversity of bacterial strains isolated from a unique natural object - Shulgan-Tash cave (Bashkiria).</title>
        <authorList>
            <person name="Sazanova A.L."/>
            <person name="Chirak E.R."/>
            <person name="Safronova V.I."/>
        </authorList>
    </citation>
    <scope>NUCLEOTIDE SEQUENCE</scope>
    <source>
        <strain evidence="1">P1</strain>
    </source>
</reference>
<dbReference type="Proteomes" id="UP001059663">
    <property type="component" value="Chromosome"/>
</dbReference>
<organism evidence="1 2">
    <name type="scientific">Janibacter limosus</name>
    <dbReference type="NCBI Taxonomy" id="53458"/>
    <lineage>
        <taxon>Bacteria</taxon>
        <taxon>Bacillati</taxon>
        <taxon>Actinomycetota</taxon>
        <taxon>Actinomycetes</taxon>
        <taxon>Micrococcales</taxon>
        <taxon>Intrasporangiaceae</taxon>
        <taxon>Janibacter</taxon>
    </lineage>
</organism>
<protein>
    <submittedName>
        <fullName evidence="1">GNAT family N-acetyltransferase</fullName>
    </submittedName>
</protein>
<sequence length="160" mass="17539">MLRPWTTQDASPLAEAYGDLDIRQWHSRSMTLQEAGEWIQSKGESWRQESAADWAVEVDGLIVGRVGFRWLSLDEGCAEIAYWTHPRAGGQGHAVNAVGMLTEWATCAGLHRIELHHAVANAASCRVAQACGYRVEGTAVSALLHTDGWHDMHLHGSVAP</sequence>
<dbReference type="EMBL" id="CP087977">
    <property type="protein sequence ID" value="UUZ46351.1"/>
    <property type="molecule type" value="Genomic_DNA"/>
</dbReference>